<dbReference type="EMBL" id="PVTF01000004">
    <property type="protein sequence ID" value="PRY42288.1"/>
    <property type="molecule type" value="Genomic_DNA"/>
</dbReference>
<name>A0A2T0T9H2_9PSEU</name>
<dbReference type="Proteomes" id="UP000239494">
    <property type="component" value="Unassembled WGS sequence"/>
</dbReference>
<gene>
    <name evidence="1" type="ORF">CLV43_104118</name>
</gene>
<evidence type="ECO:0000313" key="2">
    <source>
        <dbReference type="Proteomes" id="UP000239494"/>
    </source>
</evidence>
<organism evidence="1 2">
    <name type="scientific">Umezawaea tangerina</name>
    <dbReference type="NCBI Taxonomy" id="84725"/>
    <lineage>
        <taxon>Bacteria</taxon>
        <taxon>Bacillati</taxon>
        <taxon>Actinomycetota</taxon>
        <taxon>Actinomycetes</taxon>
        <taxon>Pseudonocardiales</taxon>
        <taxon>Pseudonocardiaceae</taxon>
        <taxon>Umezawaea</taxon>
    </lineage>
</organism>
<dbReference type="SUPFAM" id="SSF81606">
    <property type="entry name" value="PP2C-like"/>
    <property type="match status" value="1"/>
</dbReference>
<comment type="caution">
    <text evidence="1">The sequence shown here is derived from an EMBL/GenBank/DDBJ whole genome shotgun (WGS) entry which is preliminary data.</text>
</comment>
<accession>A0A2T0T9H2</accession>
<dbReference type="AlphaFoldDB" id="A0A2T0T9H2"/>
<reference evidence="1 2" key="1">
    <citation type="submission" date="2018-03" db="EMBL/GenBank/DDBJ databases">
        <title>Genomic Encyclopedia of Archaeal and Bacterial Type Strains, Phase II (KMG-II): from individual species to whole genera.</title>
        <authorList>
            <person name="Goeker M."/>
        </authorList>
    </citation>
    <scope>NUCLEOTIDE SEQUENCE [LARGE SCALE GENOMIC DNA]</scope>
    <source>
        <strain evidence="1 2">DSM 44720</strain>
    </source>
</reference>
<keyword evidence="2" id="KW-1185">Reference proteome</keyword>
<dbReference type="OrthoDB" id="5380902at2"/>
<dbReference type="InterPro" id="IPR036457">
    <property type="entry name" value="PPM-type-like_dom_sf"/>
</dbReference>
<protein>
    <recommendedName>
        <fullName evidence="3">Protein phosphatase 2C-like protein</fullName>
    </recommendedName>
</protein>
<evidence type="ECO:0008006" key="3">
    <source>
        <dbReference type="Google" id="ProtNLM"/>
    </source>
</evidence>
<proteinExistence type="predicted"/>
<evidence type="ECO:0000313" key="1">
    <source>
        <dbReference type="EMBL" id="PRY42288.1"/>
    </source>
</evidence>
<dbReference type="RefSeq" id="WP_106187714.1">
    <property type="nucleotide sequence ID" value="NZ_PVTF01000004.1"/>
</dbReference>
<sequence>MWAYVSTLSVHKDGATPEECEDAAGVVPVIESDEPTDGAVSVAVSDGASESLLAGPWARLLVESTVEAVRAKPEVLHSDSGFARVVLDAVDDWDEWLAAYIAGREAEDRPIKWYEQPGLDRGAYATLLAFHLTDVGLWHAAALGDSCLFQVRSDRLLRAFPVETAVALGTSPALLNSRNRNEGLIASKAGLANGDYEEGDQFFLGTDAIAHWFLSEVEQDDCPWEVLRDLSAIGSQEAFAKWVADERASGRMKNDDVTLVHVDLG</sequence>
<dbReference type="Gene3D" id="3.60.40.10">
    <property type="entry name" value="PPM-type phosphatase domain"/>
    <property type="match status" value="1"/>
</dbReference>